<sequence length="461" mass="49485">MTPEALRWRDEARALRAGQQMIEAEQAMARARALAPGDPLIAFLHAQLRYELGHPAADLFAAVARQWPDNLDAVRNQALAEASEGRPERAVGLLSAAVQRHPGWAEGHRVLAALEWVRGNTAGYDASYAVAVGAEPGNAALWLGWFGAVAQLRDWPRARRIVAAAESDLGPHRALLEARLFIASESGDEAETARLLALTAGWPQPFVRIAAIRHALRQGAPDRALALALPVAERAPASSEAGQVWPYVATCWRLLDDPRAGWLDGEGAFVRVHDVALSSADLAELASLLRTLHGFQLPYAEQSVRGGTQTDRSVLLRHEPVMQRTRAALLAAVEDYVATLPPPDAAHPLLGRPRGRQLISGSWSVRLGGGGFNVAHSHPQGWLSSAFYVSLPQPEQLGPAPAGHFHYGAPPEALGLGLAPRATIAPRVGQVVLFPSTLWHGTLPFAEGERLNIAFDVVPAA</sequence>
<evidence type="ECO:0000313" key="2">
    <source>
        <dbReference type="Proteomes" id="UP000551327"/>
    </source>
</evidence>
<accession>A0A7X1G0Z8</accession>
<evidence type="ECO:0000313" key="1">
    <source>
        <dbReference type="EMBL" id="MBC2670615.1"/>
    </source>
</evidence>
<protein>
    <recommendedName>
        <fullName evidence="3">Tetratricopeptide repeat protein</fullName>
    </recommendedName>
</protein>
<dbReference type="EMBL" id="JACLAX010000023">
    <property type="protein sequence ID" value="MBC2670615.1"/>
    <property type="molecule type" value="Genomic_DNA"/>
</dbReference>
<dbReference type="Proteomes" id="UP000551327">
    <property type="component" value="Unassembled WGS sequence"/>
</dbReference>
<dbReference type="Gene3D" id="2.60.120.620">
    <property type="entry name" value="q2cbj1_9rhob like domain"/>
    <property type="match status" value="1"/>
</dbReference>
<keyword evidence="2" id="KW-1185">Reference proteome</keyword>
<dbReference type="AlphaFoldDB" id="A0A7X1G0Z8"/>
<evidence type="ECO:0008006" key="3">
    <source>
        <dbReference type="Google" id="ProtNLM"/>
    </source>
</evidence>
<dbReference type="SUPFAM" id="SSF48452">
    <property type="entry name" value="TPR-like"/>
    <property type="match status" value="1"/>
</dbReference>
<dbReference type="Gene3D" id="1.25.40.10">
    <property type="entry name" value="Tetratricopeptide repeat domain"/>
    <property type="match status" value="1"/>
</dbReference>
<dbReference type="InterPro" id="IPR011990">
    <property type="entry name" value="TPR-like_helical_dom_sf"/>
</dbReference>
<organism evidence="1 2">
    <name type="scientific">Novosphingobium piscinae</name>
    <dbReference type="NCBI Taxonomy" id="1507448"/>
    <lineage>
        <taxon>Bacteria</taxon>
        <taxon>Pseudomonadati</taxon>
        <taxon>Pseudomonadota</taxon>
        <taxon>Alphaproteobacteria</taxon>
        <taxon>Sphingomonadales</taxon>
        <taxon>Sphingomonadaceae</taxon>
        <taxon>Novosphingobium</taxon>
    </lineage>
</organism>
<proteinExistence type="predicted"/>
<dbReference type="InterPro" id="IPR012668">
    <property type="entry name" value="CHP02466"/>
</dbReference>
<reference evidence="1 2" key="1">
    <citation type="submission" date="2020-08" db="EMBL/GenBank/DDBJ databases">
        <title>The genome sequence of type strain Novosphingobium piscinae KCTC 42194.</title>
        <authorList>
            <person name="Liu Y."/>
        </authorList>
    </citation>
    <scope>NUCLEOTIDE SEQUENCE [LARGE SCALE GENOMIC DNA]</scope>
    <source>
        <strain evidence="1 2">KCTC 42194</strain>
    </source>
</reference>
<gene>
    <name evidence="1" type="ORF">H7F53_15795</name>
</gene>
<dbReference type="Pfam" id="PF13759">
    <property type="entry name" value="2OG-FeII_Oxy_5"/>
    <property type="match status" value="1"/>
</dbReference>
<comment type="caution">
    <text evidence="1">The sequence shown here is derived from an EMBL/GenBank/DDBJ whole genome shotgun (WGS) entry which is preliminary data.</text>
</comment>
<name>A0A7X1G0Z8_9SPHN</name>
<dbReference type="RefSeq" id="WP_185680476.1">
    <property type="nucleotide sequence ID" value="NZ_JACLAX010000023.1"/>
</dbReference>